<dbReference type="InterPro" id="IPR052019">
    <property type="entry name" value="F420H2_bilvrd_red/Heme_oxyg"/>
</dbReference>
<evidence type="ECO:0000259" key="3">
    <source>
        <dbReference type="Pfam" id="PF01243"/>
    </source>
</evidence>
<dbReference type="Gene3D" id="2.30.110.10">
    <property type="entry name" value="Electron Transport, Fmn-binding Protein, Chain A"/>
    <property type="match status" value="1"/>
</dbReference>
<dbReference type="GO" id="GO:0070967">
    <property type="term" value="F:coenzyme F420 binding"/>
    <property type="evidence" value="ECO:0007669"/>
    <property type="project" value="TreeGrafter"/>
</dbReference>
<dbReference type="NCBIfam" id="TIGR03618">
    <property type="entry name" value="Rv1155_F420"/>
    <property type="match status" value="1"/>
</dbReference>
<dbReference type="PANTHER" id="PTHR35176">
    <property type="entry name" value="HEME OXYGENASE HI_0854-RELATED"/>
    <property type="match status" value="1"/>
</dbReference>
<dbReference type="InterPro" id="IPR011576">
    <property type="entry name" value="Pyridox_Oxase_N"/>
</dbReference>
<dbReference type="SUPFAM" id="SSF50475">
    <property type="entry name" value="FMN-binding split barrel"/>
    <property type="match status" value="1"/>
</dbReference>
<dbReference type="GO" id="GO:0016627">
    <property type="term" value="F:oxidoreductase activity, acting on the CH-CH group of donors"/>
    <property type="evidence" value="ECO:0007669"/>
    <property type="project" value="TreeGrafter"/>
</dbReference>
<organism evidence="4 5">
    <name type="scientific">Streptomyces flaveus</name>
    <dbReference type="NCBI Taxonomy" id="66370"/>
    <lineage>
        <taxon>Bacteria</taxon>
        <taxon>Bacillati</taxon>
        <taxon>Actinomycetota</taxon>
        <taxon>Actinomycetes</taxon>
        <taxon>Kitasatosporales</taxon>
        <taxon>Streptomycetaceae</taxon>
        <taxon>Streptomyces</taxon>
        <taxon>Streptomyces aurantiacus group</taxon>
    </lineage>
</organism>
<evidence type="ECO:0000256" key="2">
    <source>
        <dbReference type="SAM" id="MobiDB-lite"/>
    </source>
</evidence>
<dbReference type="InterPro" id="IPR019920">
    <property type="entry name" value="F420-binding_dom_put"/>
</dbReference>
<proteinExistence type="predicted"/>
<reference evidence="4" key="1">
    <citation type="journal article" date="2014" name="Int. J. Syst. Evol. Microbiol.">
        <title>Complete genome sequence of Corynebacterium casei LMG S-19264T (=DSM 44701T), isolated from a smear-ripened cheese.</title>
        <authorList>
            <consortium name="US DOE Joint Genome Institute (JGI-PGF)"/>
            <person name="Walter F."/>
            <person name="Albersmeier A."/>
            <person name="Kalinowski J."/>
            <person name="Ruckert C."/>
        </authorList>
    </citation>
    <scope>NUCLEOTIDE SEQUENCE</scope>
    <source>
        <strain evidence="4">JCM 3035</strain>
    </source>
</reference>
<dbReference type="PANTHER" id="PTHR35176:SF2">
    <property type="entry name" value="F420H(2)-DEPENDENT REDUCTASE RV1155"/>
    <property type="match status" value="1"/>
</dbReference>
<keyword evidence="1" id="KW-0560">Oxidoreductase</keyword>
<protein>
    <submittedName>
        <fullName evidence="4">PPOX class F420-dependent enzyme</fullName>
    </submittedName>
</protein>
<evidence type="ECO:0000313" key="4">
    <source>
        <dbReference type="EMBL" id="GGK92034.1"/>
    </source>
</evidence>
<feature type="region of interest" description="Disordered" evidence="2">
    <location>
        <begin position="1"/>
        <end position="33"/>
    </location>
</feature>
<sequence length="176" mass="20518">MAIPVATPRRRVRDHLENGMPRQVPGVEQRMPHDTSQDALLKLLSEYDGGVLVTLKRDGRPQLSNVNHAYYPDERTVRVSVTDDRAKTHNMRRDPRVSYHVTSEDRWAYTVVEGVADLTPVARDPHDETVEELIRLYRDVQGEHPDWDDYRTAMVRDRRLVLRLRIERAYGAPRAR</sequence>
<dbReference type="EMBL" id="BMPQ01000019">
    <property type="protein sequence ID" value="GGK92034.1"/>
    <property type="molecule type" value="Genomic_DNA"/>
</dbReference>
<accession>A0A917VL81</accession>
<feature type="domain" description="Pyridoxamine 5'-phosphate oxidase N-terminal" evidence="3">
    <location>
        <begin position="38"/>
        <end position="170"/>
    </location>
</feature>
<comment type="caution">
    <text evidence="4">The sequence shown here is derived from an EMBL/GenBank/DDBJ whole genome shotgun (WGS) entry which is preliminary data.</text>
</comment>
<dbReference type="InterPro" id="IPR012349">
    <property type="entry name" value="Split_barrel_FMN-bd"/>
</dbReference>
<gene>
    <name evidence="4" type="ORF">GCM10010094_61170</name>
</gene>
<dbReference type="Pfam" id="PF01243">
    <property type="entry name" value="PNPOx_N"/>
    <property type="match status" value="1"/>
</dbReference>
<keyword evidence="5" id="KW-1185">Reference proteome</keyword>
<name>A0A917VL81_9ACTN</name>
<evidence type="ECO:0000256" key="1">
    <source>
        <dbReference type="ARBA" id="ARBA00023002"/>
    </source>
</evidence>
<dbReference type="AlphaFoldDB" id="A0A917VL81"/>
<dbReference type="GO" id="GO:0005829">
    <property type="term" value="C:cytosol"/>
    <property type="evidence" value="ECO:0007669"/>
    <property type="project" value="TreeGrafter"/>
</dbReference>
<reference evidence="4" key="2">
    <citation type="submission" date="2020-09" db="EMBL/GenBank/DDBJ databases">
        <authorList>
            <person name="Sun Q."/>
            <person name="Ohkuma M."/>
        </authorList>
    </citation>
    <scope>NUCLEOTIDE SEQUENCE</scope>
    <source>
        <strain evidence="4">JCM 3035</strain>
    </source>
</reference>
<dbReference type="Proteomes" id="UP000637788">
    <property type="component" value="Unassembled WGS sequence"/>
</dbReference>
<evidence type="ECO:0000313" key="5">
    <source>
        <dbReference type="Proteomes" id="UP000637788"/>
    </source>
</evidence>